<dbReference type="GO" id="GO:0046872">
    <property type="term" value="F:metal ion binding"/>
    <property type="evidence" value="ECO:0007669"/>
    <property type="project" value="UniProtKB-KW"/>
</dbReference>
<dbReference type="GO" id="GO:0042311">
    <property type="term" value="P:vasodilation"/>
    <property type="evidence" value="ECO:0007669"/>
    <property type="project" value="UniProtKB-KW"/>
</dbReference>
<evidence type="ECO:0000256" key="7">
    <source>
        <dbReference type="ARBA" id="ARBA00022858"/>
    </source>
</evidence>
<evidence type="ECO:0000256" key="4">
    <source>
        <dbReference type="ARBA" id="ARBA00022617"/>
    </source>
</evidence>
<dbReference type="VEuPathDB" id="VectorBase:RPRC011228"/>
<reference evidence="13" key="2">
    <citation type="journal article" date="2004" name="Insect Biochem. Mol. Biol.">
        <title>Exploring the sialome of the blood-sucking bug Rhodnius prolixus.</title>
        <authorList>
            <person name="Ribeiro J.M."/>
            <person name="Andersen J."/>
            <person name="Silva-Neto M.A."/>
            <person name="Pham V.M."/>
            <person name="Garfield M.K."/>
            <person name="Valenzuela J.G."/>
        </authorList>
    </citation>
    <scope>NUCLEOTIDE SEQUENCE</scope>
    <source>
        <tissue evidence="13">Salivary glands</tissue>
    </source>
</reference>
<evidence type="ECO:0000256" key="2">
    <source>
        <dbReference type="ARBA" id="ARBA00022429"/>
    </source>
</evidence>
<dbReference type="GO" id="GO:0070026">
    <property type="term" value="F:nitric oxide binding"/>
    <property type="evidence" value="ECO:0007669"/>
    <property type="project" value="InterPro"/>
</dbReference>
<name>Q7YT13_RHOPR</name>
<evidence type="ECO:0000256" key="1">
    <source>
        <dbReference type="ARBA" id="ARBA00004613"/>
    </source>
</evidence>
<keyword evidence="9" id="KW-1015">Disulfide bond</keyword>
<comment type="similarity">
    <text evidence="10">Belongs to the calycin superfamily. Nitrophorin family.</text>
</comment>
<comment type="subcellular location">
    <subcellularLocation>
        <location evidence="1">Secreted</location>
    </subcellularLocation>
</comment>
<accession>Q7YT13</accession>
<evidence type="ECO:0000256" key="11">
    <source>
        <dbReference type="SAM" id="SignalP"/>
    </source>
</evidence>
<dbReference type="InterPro" id="IPR002351">
    <property type="entry name" value="Nitrophorin_domain"/>
</dbReference>
<dbReference type="GO" id="GO:0051381">
    <property type="term" value="F:histamine binding"/>
    <property type="evidence" value="ECO:0007669"/>
    <property type="project" value="InterPro"/>
</dbReference>
<evidence type="ECO:0000256" key="5">
    <source>
        <dbReference type="ARBA" id="ARBA00022723"/>
    </source>
</evidence>
<sequence length="84" mass="9493" precursor="true">MELYSALLAVTILSLTSTMGVSEDCSVNIIPKQRLAKAKFFSGTWYETHYLDTNPEVTDKFRFSFAPRQSGGTVKEAFYHFSSK</sequence>
<protein>
    <submittedName>
        <fullName evidence="13">Small nitrophorin 3A</fullName>
    </submittedName>
</protein>
<keyword evidence="4" id="KW-0349">Heme</keyword>
<evidence type="ECO:0000256" key="6">
    <source>
        <dbReference type="ARBA" id="ARBA00022729"/>
    </source>
</evidence>
<keyword evidence="3" id="KW-0964">Secreted</keyword>
<organism evidence="13">
    <name type="scientific">Rhodnius prolixus</name>
    <name type="common">Triatomid bug</name>
    <dbReference type="NCBI Taxonomy" id="13249"/>
    <lineage>
        <taxon>Eukaryota</taxon>
        <taxon>Metazoa</taxon>
        <taxon>Ecdysozoa</taxon>
        <taxon>Arthropoda</taxon>
        <taxon>Hexapoda</taxon>
        <taxon>Insecta</taxon>
        <taxon>Pterygota</taxon>
        <taxon>Neoptera</taxon>
        <taxon>Paraneoptera</taxon>
        <taxon>Hemiptera</taxon>
        <taxon>Heteroptera</taxon>
        <taxon>Panheteroptera</taxon>
        <taxon>Cimicomorpha</taxon>
        <taxon>Reduviidae</taxon>
        <taxon>Triatominae</taxon>
        <taxon>Rhodnius</taxon>
    </lineage>
</organism>
<dbReference type="Gene3D" id="2.40.128.20">
    <property type="match status" value="1"/>
</dbReference>
<evidence type="ECO:0000256" key="3">
    <source>
        <dbReference type="ARBA" id="ARBA00022525"/>
    </source>
</evidence>
<dbReference type="Pfam" id="PF02087">
    <property type="entry name" value="Nitrophorin"/>
    <property type="match status" value="1"/>
</dbReference>
<feature type="signal peptide" evidence="11">
    <location>
        <begin position="1"/>
        <end position="22"/>
    </location>
</feature>
<evidence type="ECO:0000259" key="12">
    <source>
        <dbReference type="Pfam" id="PF02087"/>
    </source>
</evidence>
<dbReference type="GO" id="GO:0005576">
    <property type="term" value="C:extracellular region"/>
    <property type="evidence" value="ECO:0007669"/>
    <property type="project" value="UniProtKB-SubCell"/>
</dbReference>
<keyword evidence="8" id="KW-0408">Iron</keyword>
<feature type="chain" id="PRO_5004298229" evidence="11">
    <location>
        <begin position="23"/>
        <end position="84"/>
    </location>
</feature>
<evidence type="ECO:0000256" key="10">
    <source>
        <dbReference type="ARBA" id="ARBA00025761"/>
    </source>
</evidence>
<dbReference type="EMBL" id="AY340249">
    <property type="protein sequence ID" value="AAQ20814.1"/>
    <property type="molecule type" value="mRNA"/>
</dbReference>
<keyword evidence="6 11" id="KW-0732">Signal</keyword>
<proteinExistence type="evidence at transcript level"/>
<dbReference type="InterPro" id="IPR012674">
    <property type="entry name" value="Calycin"/>
</dbReference>
<keyword evidence="7" id="KW-0838">Vasoactive</keyword>
<dbReference type="InterPro" id="IPR023613">
    <property type="entry name" value="Nitrophorin"/>
</dbReference>
<reference evidence="13" key="1">
    <citation type="submission" date="2003-07" db="EMBL/GenBank/DDBJ databases">
        <authorList>
            <person name="Duvall M.R."/>
        </authorList>
    </citation>
    <scope>NUCLEOTIDE SEQUENCE</scope>
    <source>
        <tissue evidence="13">Salivary glands</tissue>
    </source>
</reference>
<dbReference type="PRINTS" id="PR00788">
    <property type="entry name" value="NITROPHORIN"/>
</dbReference>
<feature type="domain" description="Nitrophorin" evidence="12">
    <location>
        <begin position="25"/>
        <end position="84"/>
    </location>
</feature>
<dbReference type="AlphaFoldDB" id="Q7YT13"/>
<evidence type="ECO:0000313" key="13">
    <source>
        <dbReference type="EMBL" id="AAQ20814.1"/>
    </source>
</evidence>
<evidence type="ECO:0000256" key="8">
    <source>
        <dbReference type="ARBA" id="ARBA00023004"/>
    </source>
</evidence>
<evidence type="ECO:0000256" key="9">
    <source>
        <dbReference type="ARBA" id="ARBA00023157"/>
    </source>
</evidence>
<dbReference type="SUPFAM" id="SSF50814">
    <property type="entry name" value="Lipocalins"/>
    <property type="match status" value="1"/>
</dbReference>
<keyword evidence="2" id="KW-0840">Vasodilator</keyword>
<keyword evidence="5" id="KW-0479">Metal-binding</keyword>